<dbReference type="AlphaFoldDB" id="A0AAE4BQF5"/>
<dbReference type="SUPFAM" id="SSF51905">
    <property type="entry name" value="FAD/NAD(P)-binding domain"/>
    <property type="match status" value="1"/>
</dbReference>
<protein>
    <submittedName>
        <fullName evidence="3">Thioredoxin reductase (NADPH)</fullName>
        <ecNumber evidence="3">1.8.1.9</ecNumber>
    </submittedName>
</protein>
<dbReference type="PANTHER" id="PTHR48105">
    <property type="entry name" value="THIOREDOXIN REDUCTASE 1-RELATED-RELATED"/>
    <property type="match status" value="1"/>
</dbReference>
<reference evidence="3" key="1">
    <citation type="submission" date="2023-07" db="EMBL/GenBank/DDBJ databases">
        <title>Genomic Encyclopedia of Type Strains, Phase IV (KMG-IV): sequencing the most valuable type-strain genomes for metagenomic binning, comparative biology and taxonomic classification.</title>
        <authorList>
            <person name="Goeker M."/>
        </authorList>
    </citation>
    <scope>NUCLEOTIDE SEQUENCE</scope>
    <source>
        <strain evidence="3">DSM 26174</strain>
    </source>
</reference>
<dbReference type="EC" id="1.8.1.9" evidence="3"/>
<gene>
    <name evidence="3" type="ORF">HNQ88_002086</name>
</gene>
<sequence length="325" mass="36281">MTYDVIIIGAGPCGLSVGIEAQSNQLSHLILDKGTVAESIRQYPLQMKFFSTRENIEIGNIPFAIREPKASREEALTYYRKVAEHYQLNLELQTEVESVAQFSDGLKVQTKCGKNYIGKNVVIATGYFDNPRKLNIPGEELPHVENKYREPYKYAFSRVIIIGGGNSAVETALDLHRNGADVTLLVKENDFKPTAKYWLVPDLNNRIKEGKIKASFNTTATEIEKNLVHTKDAAGQNTSFECDYVLTLIGHTTDTKLLKSCQIKYSEDLIPAYDANTFETNIPNLYVSGTVICGTQTEKVFIENGRLHGKAIINNILNKQAILEA</sequence>
<evidence type="ECO:0000256" key="2">
    <source>
        <dbReference type="ARBA" id="ARBA00023002"/>
    </source>
</evidence>
<dbReference type="InterPro" id="IPR036188">
    <property type="entry name" value="FAD/NAD-bd_sf"/>
</dbReference>
<dbReference type="PRINTS" id="PR00368">
    <property type="entry name" value="FADPNR"/>
</dbReference>
<dbReference type="NCBIfam" id="TIGR04018">
    <property type="entry name" value="Bthiol_YpdA"/>
    <property type="match status" value="1"/>
</dbReference>
<evidence type="ECO:0000313" key="3">
    <source>
        <dbReference type="EMBL" id="MDR6239049.1"/>
    </source>
</evidence>
<comment type="caution">
    <text evidence="3">The sequence shown here is derived from an EMBL/GenBank/DDBJ whole genome shotgun (WGS) entry which is preliminary data.</text>
</comment>
<dbReference type="GO" id="GO:0004791">
    <property type="term" value="F:thioredoxin-disulfide reductase (NADPH) activity"/>
    <property type="evidence" value="ECO:0007669"/>
    <property type="project" value="UniProtKB-EC"/>
</dbReference>
<organism evidence="3 4">
    <name type="scientific">Aureibacter tunicatorum</name>
    <dbReference type="NCBI Taxonomy" id="866807"/>
    <lineage>
        <taxon>Bacteria</taxon>
        <taxon>Pseudomonadati</taxon>
        <taxon>Bacteroidota</taxon>
        <taxon>Cytophagia</taxon>
        <taxon>Cytophagales</taxon>
        <taxon>Persicobacteraceae</taxon>
        <taxon>Aureibacter</taxon>
    </lineage>
</organism>
<dbReference type="Proteomes" id="UP001185092">
    <property type="component" value="Unassembled WGS sequence"/>
</dbReference>
<dbReference type="Gene3D" id="3.50.50.60">
    <property type="entry name" value="FAD/NAD(P)-binding domain"/>
    <property type="match status" value="2"/>
</dbReference>
<keyword evidence="4" id="KW-1185">Reference proteome</keyword>
<dbReference type="RefSeq" id="WP_309938558.1">
    <property type="nucleotide sequence ID" value="NZ_AP025305.1"/>
</dbReference>
<dbReference type="InterPro" id="IPR023856">
    <property type="entry name" value="Bdr"/>
</dbReference>
<dbReference type="PRINTS" id="PR00469">
    <property type="entry name" value="PNDRDTASEII"/>
</dbReference>
<evidence type="ECO:0000256" key="1">
    <source>
        <dbReference type="ARBA" id="ARBA00022630"/>
    </source>
</evidence>
<proteinExistence type="predicted"/>
<dbReference type="EMBL" id="JAVDQD010000002">
    <property type="protein sequence ID" value="MDR6239049.1"/>
    <property type="molecule type" value="Genomic_DNA"/>
</dbReference>
<dbReference type="Pfam" id="PF13738">
    <property type="entry name" value="Pyr_redox_3"/>
    <property type="match status" value="1"/>
</dbReference>
<keyword evidence="2 3" id="KW-0560">Oxidoreductase</keyword>
<accession>A0AAE4BQF5</accession>
<dbReference type="InterPro" id="IPR050097">
    <property type="entry name" value="Ferredoxin-NADP_redctase_2"/>
</dbReference>
<keyword evidence="1" id="KW-0285">Flavoprotein</keyword>
<evidence type="ECO:0000313" key="4">
    <source>
        <dbReference type="Proteomes" id="UP001185092"/>
    </source>
</evidence>
<name>A0AAE4BQF5_9BACT</name>